<organism evidence="1">
    <name type="scientific">uncultured Caudovirales phage</name>
    <dbReference type="NCBI Taxonomy" id="2100421"/>
    <lineage>
        <taxon>Viruses</taxon>
        <taxon>Duplodnaviria</taxon>
        <taxon>Heunggongvirae</taxon>
        <taxon>Uroviricota</taxon>
        <taxon>Caudoviricetes</taxon>
        <taxon>Peduoviridae</taxon>
        <taxon>Maltschvirus</taxon>
        <taxon>Maltschvirus maltsch</taxon>
    </lineage>
</organism>
<evidence type="ECO:0000313" key="1">
    <source>
        <dbReference type="EMBL" id="CAB4196844.1"/>
    </source>
</evidence>
<sequence length="141" mass="16832">MLHPHVKIPPDKEFVKFCNSLRCPLCGSQLDGNIAFKHASLYCCESNVEYTSIWKPGISDPESENLQYNFSQYRYDIYIVRLMNDKYSTKIHRYNLDVSPKYISTTRKEVFNYEGPRILFFRKRMSEQEFLKKLKTYTIFS</sequence>
<gene>
    <name evidence="1" type="ORF">UFOVP1290_364</name>
</gene>
<dbReference type="EMBL" id="LR797252">
    <property type="protein sequence ID" value="CAB4196844.1"/>
    <property type="molecule type" value="Genomic_DNA"/>
</dbReference>
<accession>A0A6J5RXT2</accession>
<proteinExistence type="predicted"/>
<reference evidence="1" key="1">
    <citation type="submission" date="2020-05" db="EMBL/GenBank/DDBJ databases">
        <authorList>
            <person name="Chiriac C."/>
            <person name="Salcher M."/>
            <person name="Ghai R."/>
            <person name="Kavagutti S V."/>
        </authorList>
    </citation>
    <scope>NUCLEOTIDE SEQUENCE</scope>
</reference>
<name>A0A6J5RXT2_9CAUD</name>
<protein>
    <submittedName>
        <fullName evidence="1">Uncharacterized protein</fullName>
    </submittedName>
</protein>